<keyword evidence="2" id="KW-1185">Reference proteome</keyword>
<name>A0A7D9IUP4_PARCT</name>
<comment type="caution">
    <text evidence="1">The sequence shown here is derived from an EMBL/GenBank/DDBJ whole genome shotgun (WGS) entry which is preliminary data.</text>
</comment>
<evidence type="ECO:0000313" key="2">
    <source>
        <dbReference type="Proteomes" id="UP001152795"/>
    </source>
</evidence>
<reference evidence="1" key="1">
    <citation type="submission" date="2020-04" db="EMBL/GenBank/DDBJ databases">
        <authorList>
            <person name="Alioto T."/>
            <person name="Alioto T."/>
            <person name="Gomez Garrido J."/>
        </authorList>
    </citation>
    <scope>NUCLEOTIDE SEQUENCE</scope>
    <source>
        <strain evidence="1">A484AB</strain>
    </source>
</reference>
<dbReference type="AlphaFoldDB" id="A0A7D9IUP4"/>
<evidence type="ECO:0000313" key="1">
    <source>
        <dbReference type="EMBL" id="CAB4019134.1"/>
    </source>
</evidence>
<accession>A0A7D9IUP4</accession>
<sequence length="203" mass="23415">MLCIIFALYYNIVCREWMLDIDFDLLYFLFLIVSKMKAKFVSALFVLFLAYGIVSSEPEDEAENEGGPMPDAYMGVRIIEGSNTTDDESLTKRGDASVVQDMRCRWNVHELHNEGSVLLCQCLKCVCTKTRWLCDYHFKQCPFFTCGQNIFSPITQKCCCGDIYAIKKNWSCCGYRYYDTKAQKCCSYATLLHKEKTCPRSEV</sequence>
<protein>
    <submittedName>
        <fullName evidence="1">Uncharacterized protein</fullName>
    </submittedName>
</protein>
<gene>
    <name evidence="1" type="ORF">PACLA_8A087125</name>
</gene>
<proteinExistence type="predicted"/>
<dbReference type="EMBL" id="CACRXK020010312">
    <property type="protein sequence ID" value="CAB4019134.1"/>
    <property type="molecule type" value="Genomic_DNA"/>
</dbReference>
<organism evidence="1 2">
    <name type="scientific">Paramuricea clavata</name>
    <name type="common">Red gorgonian</name>
    <name type="synonym">Violescent sea-whip</name>
    <dbReference type="NCBI Taxonomy" id="317549"/>
    <lineage>
        <taxon>Eukaryota</taxon>
        <taxon>Metazoa</taxon>
        <taxon>Cnidaria</taxon>
        <taxon>Anthozoa</taxon>
        <taxon>Octocorallia</taxon>
        <taxon>Malacalcyonacea</taxon>
        <taxon>Plexauridae</taxon>
        <taxon>Paramuricea</taxon>
    </lineage>
</organism>
<dbReference type="OrthoDB" id="6038681at2759"/>
<dbReference type="Proteomes" id="UP001152795">
    <property type="component" value="Unassembled WGS sequence"/>
</dbReference>